<dbReference type="eggNOG" id="COG2957">
    <property type="taxonomic scope" value="Bacteria"/>
</dbReference>
<dbReference type="GO" id="GO:0047632">
    <property type="term" value="F:agmatine deiminase activity"/>
    <property type="evidence" value="ECO:0007669"/>
    <property type="project" value="UniProtKB-EC"/>
</dbReference>
<name>A1WWG7_HALHL</name>
<sequence>MIGYSPGRLFGIRPNAMSAPVHPDCQHPRLPAEWEAQAALMLTWPHASGDWGEHLAAAEACFERLAAAAARYQPVLIVCPDSRTSARVRNRLRSAGVSPQRMIFTEAPSNDVWARDHGPITVRRAGGRAQLLDFRFNGWGERYPADEDDRLTRRLTEEGVIGGESYRRIEWILEGGSIDSDGAGTLLTTTRCLLNPNRNTDTGREEVEAQLRARLGIRRVLWLESGWLCGDDTDGHVDMLARFVDRRTIAHAVCEDPDDPHYAPLRALREELQAARTRNGDPYRLVELPLPAPIHDEDGNRLPATYANFVFVNGAVLVPVYDDPADAIACARLAQACPGRDIVRVPAQDLIRQGGSVHCATMQLPAGVIIDGLATGAEATRRVHEA</sequence>
<gene>
    <name evidence="2" type="ordered locus">Hhal_1254</name>
</gene>
<protein>
    <submittedName>
        <fullName evidence="2">Agmatine deiminase</fullName>
        <ecNumber evidence="2">3.5.3.12</ecNumber>
    </submittedName>
</protein>
<reference evidence="3" key="1">
    <citation type="submission" date="2006-12" db="EMBL/GenBank/DDBJ databases">
        <title>Complete sequence of Halorhodospira halophila SL1.</title>
        <authorList>
            <consortium name="US DOE Joint Genome Institute"/>
            <person name="Copeland A."/>
            <person name="Lucas S."/>
            <person name="Lapidus A."/>
            <person name="Barry K."/>
            <person name="Detter J.C."/>
            <person name="Glavina del Rio T."/>
            <person name="Hammon N."/>
            <person name="Israni S."/>
            <person name="Dalin E."/>
            <person name="Tice H."/>
            <person name="Pitluck S."/>
            <person name="Saunders E."/>
            <person name="Brettin T."/>
            <person name="Bruce D."/>
            <person name="Han C."/>
            <person name="Tapia R."/>
            <person name="Schmutz J."/>
            <person name="Larimer F."/>
            <person name="Land M."/>
            <person name="Hauser L."/>
            <person name="Kyrpides N."/>
            <person name="Mikhailova N."/>
            <person name="Hoff W."/>
            <person name="Richardson P."/>
        </authorList>
    </citation>
    <scope>NUCLEOTIDE SEQUENCE [LARGE SCALE GENOMIC DNA]</scope>
    <source>
        <strain evidence="3">DSM 244 / SL1</strain>
    </source>
</reference>
<dbReference type="Proteomes" id="UP000000647">
    <property type="component" value="Chromosome"/>
</dbReference>
<organism evidence="2 3">
    <name type="scientific">Halorhodospira halophila (strain DSM 244 / SL1)</name>
    <name type="common">Ectothiorhodospira halophila (strain DSM 244 / SL1)</name>
    <dbReference type="NCBI Taxonomy" id="349124"/>
    <lineage>
        <taxon>Bacteria</taxon>
        <taxon>Pseudomonadati</taxon>
        <taxon>Pseudomonadota</taxon>
        <taxon>Gammaproteobacteria</taxon>
        <taxon>Chromatiales</taxon>
        <taxon>Ectothiorhodospiraceae</taxon>
        <taxon>Halorhodospira</taxon>
    </lineage>
</organism>
<evidence type="ECO:0000313" key="3">
    <source>
        <dbReference type="Proteomes" id="UP000000647"/>
    </source>
</evidence>
<evidence type="ECO:0000256" key="1">
    <source>
        <dbReference type="ARBA" id="ARBA00022801"/>
    </source>
</evidence>
<dbReference type="PANTHER" id="PTHR31377">
    <property type="entry name" value="AGMATINE DEIMINASE-RELATED"/>
    <property type="match status" value="1"/>
</dbReference>
<proteinExistence type="predicted"/>
<dbReference type="Gene3D" id="3.75.10.10">
    <property type="entry name" value="L-arginine/glycine Amidinotransferase, Chain A"/>
    <property type="match status" value="1"/>
</dbReference>
<dbReference type="GO" id="GO:0004668">
    <property type="term" value="F:protein-arginine deiminase activity"/>
    <property type="evidence" value="ECO:0007669"/>
    <property type="project" value="InterPro"/>
</dbReference>
<dbReference type="Pfam" id="PF04371">
    <property type="entry name" value="PAD_porph"/>
    <property type="match status" value="1"/>
</dbReference>
<dbReference type="GO" id="GO:0009446">
    <property type="term" value="P:putrescine biosynthetic process"/>
    <property type="evidence" value="ECO:0007669"/>
    <property type="project" value="InterPro"/>
</dbReference>
<keyword evidence="3" id="KW-1185">Reference proteome</keyword>
<dbReference type="PANTHER" id="PTHR31377:SF0">
    <property type="entry name" value="AGMATINE DEIMINASE-RELATED"/>
    <property type="match status" value="1"/>
</dbReference>
<dbReference type="KEGG" id="hha:Hhal_1254"/>
<dbReference type="HOGENOM" id="CLU_037682_0_0_6"/>
<evidence type="ECO:0000313" key="2">
    <source>
        <dbReference type="EMBL" id="ABM62029.1"/>
    </source>
</evidence>
<reference evidence="2 3" key="2">
    <citation type="journal article" date="2013" name="Stand. Genomic Sci.">
        <title>Complete genome sequence of Halorhodospira halophila SL1.</title>
        <authorList>
            <person name="Challacombe J.F."/>
            <person name="Majid S."/>
            <person name="Deole R."/>
            <person name="Brettin T.S."/>
            <person name="Bruce D."/>
            <person name="Delano S.F."/>
            <person name="Detter J.C."/>
            <person name="Gleasner C.D."/>
            <person name="Han C.S."/>
            <person name="Misra M."/>
            <person name="Reitenga K.G."/>
            <person name="Mikhailova N."/>
            <person name="Woyke T."/>
            <person name="Pitluck S."/>
            <person name="Nolan M."/>
            <person name="Land M.L."/>
            <person name="Saunders E."/>
            <person name="Tapia R."/>
            <person name="Lapidus A."/>
            <person name="Ivanova N."/>
            <person name="Hoff W.D."/>
        </authorList>
    </citation>
    <scope>NUCLEOTIDE SEQUENCE [LARGE SCALE GENOMIC DNA]</scope>
    <source>
        <strain evidence="3">DSM 244 / SL1</strain>
    </source>
</reference>
<dbReference type="STRING" id="349124.Hhal_1254"/>
<accession>A1WWG7</accession>
<keyword evidence="1 2" id="KW-0378">Hydrolase</keyword>
<dbReference type="InterPro" id="IPR007466">
    <property type="entry name" value="Peptidyl-Arg-deiminase_porph"/>
</dbReference>
<dbReference type="EMBL" id="CP000544">
    <property type="protein sequence ID" value="ABM62029.1"/>
    <property type="molecule type" value="Genomic_DNA"/>
</dbReference>
<dbReference type="EC" id="3.5.3.12" evidence="2"/>
<dbReference type="AlphaFoldDB" id="A1WWG7"/>
<dbReference type="SUPFAM" id="SSF55909">
    <property type="entry name" value="Pentein"/>
    <property type="match status" value="1"/>
</dbReference>